<gene>
    <name evidence="2" type="ORF">F5147DRAFT_582938</name>
</gene>
<sequence length="328" mass="37959">MALVADPTLEVMPDFAGVLYNSIREDLAAATNQTKEQVAARLERAWRDGNNVRVAEWNQHHDEEAQAAADAERARAAQEEAERMQHETEAEKERLEAEKKKPKMNGFDEASSVGDFLNPHPMQYAIQKLTNFEYIELWYFSPDGCKDALRSSRSIAENDLSIVRVDDQLALRPSSAFKASKAVIADHELPFSIFLWAKNLFLVQISKAKWPQSHIDALSLFFWHLENHSIWNNSDIGDLVILTYTSRVRQDWHDRLKWDEGFNIGNINENLLRTINEELWDKVRSRTWNNVRTQFQTHNEHILNKPFPSKLHIPQQNHKPLLITTISP</sequence>
<dbReference type="RefSeq" id="XP_041288966.1">
    <property type="nucleotide sequence ID" value="XM_041431690.1"/>
</dbReference>
<keyword evidence="3" id="KW-1185">Reference proteome</keyword>
<proteinExistence type="predicted"/>
<accession>A0A9P7EYT4</accession>
<feature type="region of interest" description="Disordered" evidence="1">
    <location>
        <begin position="63"/>
        <end position="102"/>
    </location>
</feature>
<comment type="caution">
    <text evidence="2">The sequence shown here is derived from an EMBL/GenBank/DDBJ whole genome shotgun (WGS) entry which is preliminary data.</text>
</comment>
<dbReference type="Proteomes" id="UP000823399">
    <property type="component" value="Unassembled WGS sequence"/>
</dbReference>
<feature type="compositionally biased region" description="Basic and acidic residues" evidence="1">
    <location>
        <begin position="63"/>
        <end position="99"/>
    </location>
</feature>
<dbReference type="AlphaFoldDB" id="A0A9P7EYT4"/>
<dbReference type="OrthoDB" id="2688210at2759"/>
<evidence type="ECO:0000256" key="1">
    <source>
        <dbReference type="SAM" id="MobiDB-lite"/>
    </source>
</evidence>
<name>A0A9P7EYT4_9AGAM</name>
<reference evidence="2" key="1">
    <citation type="journal article" date="2020" name="New Phytol.">
        <title>Comparative genomics reveals dynamic genome evolution in host specialist ectomycorrhizal fungi.</title>
        <authorList>
            <person name="Lofgren L.A."/>
            <person name="Nguyen N.H."/>
            <person name="Vilgalys R."/>
            <person name="Ruytinx J."/>
            <person name="Liao H.L."/>
            <person name="Branco S."/>
            <person name="Kuo A."/>
            <person name="LaButti K."/>
            <person name="Lipzen A."/>
            <person name="Andreopoulos W."/>
            <person name="Pangilinan J."/>
            <person name="Riley R."/>
            <person name="Hundley H."/>
            <person name="Na H."/>
            <person name="Barry K."/>
            <person name="Grigoriev I.V."/>
            <person name="Stajich J.E."/>
            <person name="Kennedy P.G."/>
        </authorList>
    </citation>
    <scope>NUCLEOTIDE SEQUENCE</scope>
    <source>
        <strain evidence="2">FC423</strain>
    </source>
</reference>
<organism evidence="2 3">
    <name type="scientific">Suillus discolor</name>
    <dbReference type="NCBI Taxonomy" id="1912936"/>
    <lineage>
        <taxon>Eukaryota</taxon>
        <taxon>Fungi</taxon>
        <taxon>Dikarya</taxon>
        <taxon>Basidiomycota</taxon>
        <taxon>Agaricomycotina</taxon>
        <taxon>Agaricomycetes</taxon>
        <taxon>Agaricomycetidae</taxon>
        <taxon>Boletales</taxon>
        <taxon>Suillineae</taxon>
        <taxon>Suillaceae</taxon>
        <taxon>Suillus</taxon>
    </lineage>
</organism>
<evidence type="ECO:0000313" key="3">
    <source>
        <dbReference type="Proteomes" id="UP000823399"/>
    </source>
</evidence>
<dbReference type="GeneID" id="64693949"/>
<protein>
    <submittedName>
        <fullName evidence="2">Uncharacterized protein</fullName>
    </submittedName>
</protein>
<dbReference type="EMBL" id="JABBWM010000060">
    <property type="protein sequence ID" value="KAG2098718.1"/>
    <property type="molecule type" value="Genomic_DNA"/>
</dbReference>
<evidence type="ECO:0000313" key="2">
    <source>
        <dbReference type="EMBL" id="KAG2098718.1"/>
    </source>
</evidence>